<evidence type="ECO:0000256" key="1">
    <source>
        <dbReference type="ARBA" id="ARBA00005964"/>
    </source>
</evidence>
<reference evidence="6" key="1">
    <citation type="journal article" date="2015" name="Genome Announc.">
        <title>Draft genome sequence of the fungus Penicillium brasilianum MG11.</title>
        <authorList>
            <person name="Horn F."/>
            <person name="Linde J."/>
            <person name="Mattern D.J."/>
            <person name="Walther G."/>
            <person name="Guthke R."/>
            <person name="Brakhage A.A."/>
            <person name="Valiante V."/>
        </authorList>
    </citation>
    <scope>NUCLEOTIDE SEQUENCE [LARGE SCALE GENOMIC DNA]</scope>
    <source>
        <strain evidence="6">MG11</strain>
    </source>
</reference>
<organism evidence="5 6">
    <name type="scientific">Penicillium brasilianum</name>
    <dbReference type="NCBI Taxonomy" id="104259"/>
    <lineage>
        <taxon>Eukaryota</taxon>
        <taxon>Fungi</taxon>
        <taxon>Dikarya</taxon>
        <taxon>Ascomycota</taxon>
        <taxon>Pezizomycotina</taxon>
        <taxon>Eurotiomycetes</taxon>
        <taxon>Eurotiomycetidae</taxon>
        <taxon>Eurotiales</taxon>
        <taxon>Aspergillaceae</taxon>
        <taxon>Penicillium</taxon>
    </lineage>
</organism>
<dbReference type="InterPro" id="IPR019826">
    <property type="entry name" value="Carboxylesterase_B_AS"/>
</dbReference>
<keyword evidence="2 3" id="KW-0378">Hydrolase</keyword>
<sequence>MGFQTLLSISTWSDMANFYIFFLLSLAAAENPVVNLGYTSYEGRSLSGGVSQWLGMRYAAPPVNDLRFAAPQDPLSQTGVQQATQHGPACIPVANSLNAAVPSGTSEDCLFLDIYAPTDAFTSKKLPVYFFIQGGGFASLSNMNYNGTGLVAASDFNIIVVTFNYRVGPYGFLAGDEVERGASLNNGLKDQIKALRWVQKYISMFGGDPDHVVIGGDSAGGASVTLMLSAYGGRDDKLFIGAAAESQSFGNMLNVSESQFAYDRLSTRTGCNTSTDSLTCLRNLDISALQAQNIRTPYPGAPGNPIYLYGPTVDEDLVQDHTLKLFHDGKFIKVPVIFGDDTDEGTIFVPKNTASVTDADTFLQNQFPTITQAQLSKINSMYLTEDQTREFPNAQPYWRPASNAYGELRYTCPGIDMSSVYAAANVASWNYHYAVLDPWSEGNGTGVSHTVEVNSIWGPQYVSGVPPDSYWNTNANIVPVMQGYWTSFVRSLDPNTHRYPGSPEWKTWGKGDAAYQRIFIRTNETRMESVPQEQRDRCEYLIGIGESLRQ</sequence>
<dbReference type="InterPro" id="IPR019819">
    <property type="entry name" value="Carboxylesterase_B_CS"/>
</dbReference>
<dbReference type="ESTHER" id="9euro-a0a0f7v9i0">
    <property type="family name" value="Fungal_carboxylesterase_lipase"/>
</dbReference>
<dbReference type="GO" id="GO:0072330">
    <property type="term" value="P:monocarboxylic acid biosynthetic process"/>
    <property type="evidence" value="ECO:0007669"/>
    <property type="project" value="UniProtKB-ARBA"/>
</dbReference>
<evidence type="ECO:0000313" key="5">
    <source>
        <dbReference type="EMBL" id="CEO58568.1"/>
    </source>
</evidence>
<dbReference type="InterPro" id="IPR002018">
    <property type="entry name" value="CarbesteraseB"/>
</dbReference>
<gene>
    <name evidence="5" type="ORF">PMG11_03280</name>
</gene>
<keyword evidence="6" id="KW-1185">Reference proteome</keyword>
<name>A0A0F7V9I0_PENBI</name>
<dbReference type="SUPFAM" id="SSF53474">
    <property type="entry name" value="alpha/beta-Hydrolases"/>
    <property type="match status" value="1"/>
</dbReference>
<dbReference type="GO" id="GO:0016787">
    <property type="term" value="F:hydrolase activity"/>
    <property type="evidence" value="ECO:0007669"/>
    <property type="project" value="UniProtKB-KW"/>
</dbReference>
<evidence type="ECO:0000313" key="6">
    <source>
        <dbReference type="Proteomes" id="UP000042958"/>
    </source>
</evidence>
<dbReference type="InterPro" id="IPR050309">
    <property type="entry name" value="Type-B_Carboxylest/Lipase"/>
</dbReference>
<dbReference type="PROSITE" id="PS00122">
    <property type="entry name" value="CARBOXYLESTERASE_B_1"/>
    <property type="match status" value="1"/>
</dbReference>
<dbReference type="Proteomes" id="UP000042958">
    <property type="component" value="Unassembled WGS sequence"/>
</dbReference>
<dbReference type="GO" id="GO:0017000">
    <property type="term" value="P:antibiotic biosynthetic process"/>
    <property type="evidence" value="ECO:0007669"/>
    <property type="project" value="UniProtKB-ARBA"/>
</dbReference>
<dbReference type="PANTHER" id="PTHR11559">
    <property type="entry name" value="CARBOXYLESTERASE"/>
    <property type="match status" value="1"/>
</dbReference>
<dbReference type="Pfam" id="PF00135">
    <property type="entry name" value="COesterase"/>
    <property type="match status" value="1"/>
</dbReference>
<dbReference type="PROSITE" id="PS00941">
    <property type="entry name" value="CARBOXYLESTERASE_B_2"/>
    <property type="match status" value="1"/>
</dbReference>
<dbReference type="AlphaFoldDB" id="A0A0F7V9I0"/>
<dbReference type="EMBL" id="CDHK01000003">
    <property type="protein sequence ID" value="CEO58568.1"/>
    <property type="molecule type" value="Genomic_DNA"/>
</dbReference>
<dbReference type="STRING" id="104259.A0A0F7V9I0"/>
<dbReference type="FunFam" id="3.40.50.1820:FF:000316">
    <property type="entry name" value="Carboxylic ester hydrolase"/>
    <property type="match status" value="1"/>
</dbReference>
<dbReference type="InterPro" id="IPR029058">
    <property type="entry name" value="AB_hydrolase_fold"/>
</dbReference>
<dbReference type="Gene3D" id="3.40.50.1820">
    <property type="entry name" value="alpha/beta hydrolase"/>
    <property type="match status" value="1"/>
</dbReference>
<evidence type="ECO:0000256" key="2">
    <source>
        <dbReference type="ARBA" id="ARBA00022801"/>
    </source>
</evidence>
<proteinExistence type="inferred from homology"/>
<keyword evidence="3" id="KW-0732">Signal</keyword>
<feature type="signal peptide" evidence="3">
    <location>
        <begin position="1"/>
        <end position="29"/>
    </location>
</feature>
<feature type="chain" id="PRO_5005117578" description="Carboxylic ester hydrolase" evidence="3">
    <location>
        <begin position="30"/>
        <end position="550"/>
    </location>
</feature>
<evidence type="ECO:0000256" key="3">
    <source>
        <dbReference type="RuleBase" id="RU361235"/>
    </source>
</evidence>
<accession>A0A0F7V9I0</accession>
<evidence type="ECO:0000259" key="4">
    <source>
        <dbReference type="Pfam" id="PF00135"/>
    </source>
</evidence>
<dbReference type="EC" id="3.1.1.-" evidence="3"/>
<comment type="similarity">
    <text evidence="1 3">Belongs to the type-B carboxylesterase/lipase family.</text>
</comment>
<feature type="domain" description="Carboxylesterase type B" evidence="4">
    <location>
        <begin position="32"/>
        <end position="535"/>
    </location>
</feature>
<dbReference type="OrthoDB" id="408631at2759"/>
<protein>
    <recommendedName>
        <fullName evidence="3">Carboxylic ester hydrolase</fullName>
        <ecNumber evidence="3">3.1.1.-</ecNumber>
    </recommendedName>
</protein>